<dbReference type="Gene3D" id="3.40.50.1820">
    <property type="entry name" value="alpha/beta hydrolase"/>
    <property type="match status" value="1"/>
</dbReference>
<dbReference type="PANTHER" id="PTHR45763:SF46">
    <property type="entry name" value="AB HYDROLASE-1 DOMAIN-CONTAINING PROTEIN"/>
    <property type="match status" value="1"/>
</dbReference>
<protein>
    <recommendedName>
        <fullName evidence="1">AB hydrolase-1 domain-containing protein</fullName>
    </recommendedName>
</protein>
<evidence type="ECO:0000313" key="2">
    <source>
        <dbReference type="EMBL" id="AMU90718.1"/>
    </source>
</evidence>
<name>A0AAC8Z2H3_SPHMC</name>
<evidence type="ECO:0000259" key="1">
    <source>
        <dbReference type="Pfam" id="PF00561"/>
    </source>
</evidence>
<keyword evidence="3" id="KW-1185">Reference proteome</keyword>
<organism evidence="2 3">
    <name type="scientific">Sphingopyxis macrogoltabida</name>
    <name type="common">Sphingomonas macrogoltabidus</name>
    <dbReference type="NCBI Taxonomy" id="33050"/>
    <lineage>
        <taxon>Bacteria</taxon>
        <taxon>Pseudomonadati</taxon>
        <taxon>Pseudomonadota</taxon>
        <taxon>Alphaproteobacteria</taxon>
        <taxon>Sphingomonadales</taxon>
        <taxon>Sphingomonadaceae</taxon>
        <taxon>Sphingopyxis</taxon>
    </lineage>
</organism>
<dbReference type="InterPro" id="IPR029058">
    <property type="entry name" value="AB_hydrolase_fold"/>
</dbReference>
<gene>
    <name evidence="2" type="ORF">ATM17_16980</name>
</gene>
<reference evidence="2 3" key="2">
    <citation type="journal article" date="2016" name="Genome Announc.">
        <title>Complete Genome Sequence of Sphingopyxis macrogoltabida Strain 203N (NBRC 111659), a Polyethylene Glycol Degrader.</title>
        <authorList>
            <person name="Ohtsubo Y."/>
            <person name="Nonoyama S."/>
            <person name="Nagata Y."/>
            <person name="Numata M."/>
            <person name="Tsuchikane K."/>
            <person name="Hosoyama A."/>
            <person name="Yamazoe A."/>
            <person name="Tsuda M."/>
            <person name="Fujita N."/>
            <person name="Kawai F."/>
        </authorList>
    </citation>
    <scope>NUCLEOTIDE SEQUENCE [LARGE SCALE GENOMIC DNA]</scope>
    <source>
        <strain evidence="2 3">203N</strain>
    </source>
</reference>
<sequence length="296" mass="32545">MEDIALIDPPVQSMTLADGRTLSWQEFGVPDGRPVLYFHGGGSFSLEAGIFYREAVRNNLRLISTNRPGAGDSTLCPGRPVAAYSDDLTELLDRLKIEKFACLGESNGGMMTLATAATMAPRVLGAIPINPTVPWFDPVARRVSPGSVAVAYRLMRHAPWLLATLAKVAAGRMPKMKAARRPSTGRFDRANLIGPPPGTEPDVADLQWRIMACHNKAALLAEVRWASADWGFDPHSIPTRLDFFCGVHDAQAPFALVLADHNPDASFHYFSYGHNAFSHPDVRRRIMDMIASYFER</sequence>
<dbReference type="InterPro" id="IPR000073">
    <property type="entry name" value="AB_hydrolase_1"/>
</dbReference>
<dbReference type="RefSeq" id="WP_054730051.1">
    <property type="nucleotide sequence ID" value="NZ_CP009429.1"/>
</dbReference>
<proteinExistence type="predicted"/>
<dbReference type="Proteomes" id="UP000076088">
    <property type="component" value="Chromosome"/>
</dbReference>
<dbReference type="SUPFAM" id="SSF53474">
    <property type="entry name" value="alpha/beta-Hydrolases"/>
    <property type="match status" value="1"/>
</dbReference>
<dbReference type="EMBL" id="CP013344">
    <property type="protein sequence ID" value="AMU90718.1"/>
    <property type="molecule type" value="Genomic_DNA"/>
</dbReference>
<reference evidence="3" key="1">
    <citation type="submission" date="2015-11" db="EMBL/GenBank/DDBJ databases">
        <title>Complete genome sequence of a polyethylene-glycol degrader Sphingopyxis macrogoltabida 203N (NBRC 111659).</title>
        <authorList>
            <person name="Yoshiyuki O."/>
            <person name="Shouta N."/>
            <person name="Nagata Y."/>
            <person name="Numata M."/>
            <person name="Tsuchikane K."/>
            <person name="Hosoyama A."/>
            <person name="Yamazoe A."/>
            <person name="Tsuda M."/>
            <person name="Fujita N."/>
            <person name="Kawai F."/>
        </authorList>
    </citation>
    <scope>NUCLEOTIDE SEQUENCE [LARGE SCALE GENOMIC DNA]</scope>
    <source>
        <strain evidence="3">203N</strain>
    </source>
</reference>
<accession>A0AAC8Z2H3</accession>
<dbReference type="PANTHER" id="PTHR45763">
    <property type="entry name" value="HYDROLASE, ALPHA/BETA FOLD FAMILY PROTEIN, EXPRESSED-RELATED"/>
    <property type="match status" value="1"/>
</dbReference>
<feature type="domain" description="AB hydrolase-1" evidence="1">
    <location>
        <begin position="34"/>
        <end position="133"/>
    </location>
</feature>
<evidence type="ECO:0000313" key="3">
    <source>
        <dbReference type="Proteomes" id="UP000076088"/>
    </source>
</evidence>
<dbReference type="Pfam" id="PF00561">
    <property type="entry name" value="Abhydrolase_1"/>
    <property type="match status" value="1"/>
</dbReference>
<dbReference type="AlphaFoldDB" id="A0AAC8Z2H3"/>